<evidence type="ECO:0000313" key="1">
    <source>
        <dbReference type="EMBL" id="KAL2466438.1"/>
    </source>
</evidence>
<sequence length="175" mass="20429">MDLNDFCWNPIHLSPQCGIRTDKDDRSTVISEFMTSIRPGFVSYRRGSNLYILEAYNPYQFGRQQGFKQKLPVSPKDMNIAINPIILYCAWLSLTQVGIRCLFHIPRTTNNIQHQVDFAYEDWWNNEVLPRLNKVQVNELLSSEDTDFRFEQPTHIPKHTENDKAKVINPSRIAS</sequence>
<keyword evidence="2" id="KW-1185">Reference proteome</keyword>
<comment type="caution">
    <text evidence="1">The sequence shown here is derived from an EMBL/GenBank/DDBJ whole genome shotgun (WGS) entry which is preliminary data.</text>
</comment>
<dbReference type="AlphaFoldDB" id="A0ABD1PR95"/>
<gene>
    <name evidence="1" type="ORF">Adt_42289</name>
</gene>
<accession>A0ABD1PR95</accession>
<protein>
    <submittedName>
        <fullName evidence="1">Uncharacterized protein</fullName>
    </submittedName>
</protein>
<dbReference type="EMBL" id="JBFOLK010000013">
    <property type="protein sequence ID" value="KAL2466438.1"/>
    <property type="molecule type" value="Genomic_DNA"/>
</dbReference>
<dbReference type="Proteomes" id="UP001604336">
    <property type="component" value="Unassembled WGS sequence"/>
</dbReference>
<evidence type="ECO:0000313" key="2">
    <source>
        <dbReference type="Proteomes" id="UP001604336"/>
    </source>
</evidence>
<organism evidence="1 2">
    <name type="scientific">Abeliophyllum distichum</name>
    <dbReference type="NCBI Taxonomy" id="126358"/>
    <lineage>
        <taxon>Eukaryota</taxon>
        <taxon>Viridiplantae</taxon>
        <taxon>Streptophyta</taxon>
        <taxon>Embryophyta</taxon>
        <taxon>Tracheophyta</taxon>
        <taxon>Spermatophyta</taxon>
        <taxon>Magnoliopsida</taxon>
        <taxon>eudicotyledons</taxon>
        <taxon>Gunneridae</taxon>
        <taxon>Pentapetalae</taxon>
        <taxon>asterids</taxon>
        <taxon>lamiids</taxon>
        <taxon>Lamiales</taxon>
        <taxon>Oleaceae</taxon>
        <taxon>Forsythieae</taxon>
        <taxon>Abeliophyllum</taxon>
    </lineage>
</organism>
<name>A0ABD1PR95_9LAMI</name>
<proteinExistence type="predicted"/>
<reference evidence="2" key="1">
    <citation type="submission" date="2024-07" db="EMBL/GenBank/DDBJ databases">
        <title>Two chromosome-level genome assemblies of Korean endemic species Abeliophyllum distichum and Forsythia ovata (Oleaceae).</title>
        <authorList>
            <person name="Jang H."/>
        </authorList>
    </citation>
    <scope>NUCLEOTIDE SEQUENCE [LARGE SCALE GENOMIC DNA]</scope>
</reference>